<dbReference type="Pfam" id="PF00010">
    <property type="entry name" value="HLH"/>
    <property type="match status" value="1"/>
</dbReference>
<dbReference type="PANTHER" id="PTHR46807">
    <property type="entry name" value="TRANSCRIPTION FACTOR PIF3"/>
    <property type="match status" value="1"/>
</dbReference>
<feature type="domain" description="BHLH" evidence="6">
    <location>
        <begin position="508"/>
        <end position="557"/>
    </location>
</feature>
<dbReference type="GO" id="GO:0010017">
    <property type="term" value="P:red or far-red light signaling pathway"/>
    <property type="evidence" value="ECO:0000318"/>
    <property type="project" value="GO_Central"/>
</dbReference>
<dbReference type="FunFam" id="4.10.280.10:FF:000004">
    <property type="entry name" value="Basic helix-loop-helix transcription factor"/>
    <property type="match status" value="1"/>
</dbReference>
<dbReference type="InterPro" id="IPR011598">
    <property type="entry name" value="bHLH_dom"/>
</dbReference>
<sequence length="722" mass="78880">MSLYVPERERSGGMLDAVIPLNDFHRSKKSHFSQLALAPVPDQDTLEVAWNDNGKIDIQGQDSQRSKSPWQINCISDWSSGQEAEAGVTPSKPDTPKGGNLLETGGNGSNTAPNPVHNIDVDNDEMVSWLQYPLDDPFCSDFFGEIQEANTQLLRESFTHGSTKTLPRTNFPGASGNDAGINRETPSDSAMLLGVGRVSGLLPQGGVEAFNKVRSLHSLQQHSSLPRWPQPLTPNSSSGSSLLATNNLTFTKASAPTLASPSHHMLPPKTQRVAPVLNSQNTPQPSSPGSMNFSHFSRPAAMVKANLHSLVGINCGPPPSTRVKQQHNSPVVRPIMEACTSTGSSIAESTTAGQGPSGSYQEVKTQPAVLEREQNNGIEESRWPSAPCPSPTKDSDCVVSEGNFRSTPPDQETCRLSGVTNGAVLASSDKGASHGTQHPDVQEPTITSSSGGYGTSIEPLQKVRTSNKRKCSEREETECQSEDGEDESVDTKHKPITTGRGSTTKRSRAAEVHNQSERRRRDRINEKMRALQELIPNSNKTDKASMLDEAIDYLKILQLQLQMMSIRTGMTLPPMVMPPGLQHMQMPQMPQVAAMPSMGMVQMGLGMGMMEQAAQRRTRMPMQSHTGPPLNVCLANTSSMVDVHDLRYQQPGVLGYNTSMSRQHQPMQTTKGLDLDKCNAYMLQQHQLLFQQQQLQQHQLHQHQQHLQHHQRAPNMGGGPLQ</sequence>
<feature type="compositionally biased region" description="Polar residues" evidence="5">
    <location>
        <begin position="345"/>
        <end position="364"/>
    </location>
</feature>
<dbReference type="GO" id="GO:0046983">
    <property type="term" value="F:protein dimerization activity"/>
    <property type="evidence" value="ECO:0007669"/>
    <property type="project" value="InterPro"/>
</dbReference>
<reference evidence="8" key="3">
    <citation type="submission" date="2020-12" db="UniProtKB">
        <authorList>
            <consortium name="EnsemblPlants"/>
        </authorList>
    </citation>
    <scope>IDENTIFICATION</scope>
</reference>
<dbReference type="CDD" id="cd11445">
    <property type="entry name" value="bHLH_AtPIF_like"/>
    <property type="match status" value="1"/>
</dbReference>
<keyword evidence="3" id="KW-0804">Transcription</keyword>
<evidence type="ECO:0000313" key="9">
    <source>
        <dbReference type="Proteomes" id="UP000006727"/>
    </source>
</evidence>
<feature type="region of interest" description="Disordered" evidence="5">
    <location>
        <begin position="221"/>
        <end position="240"/>
    </location>
</feature>
<dbReference type="AlphaFoldDB" id="A0A2K1J504"/>
<keyword evidence="4" id="KW-0539">Nucleus</keyword>
<feature type="compositionally biased region" description="Acidic residues" evidence="5">
    <location>
        <begin position="475"/>
        <end position="488"/>
    </location>
</feature>
<feature type="region of interest" description="Disordered" evidence="5">
    <location>
        <begin position="700"/>
        <end position="722"/>
    </location>
</feature>
<accession>A0A2K1J504</accession>
<dbReference type="PaxDb" id="3218-PP1S68_85V6.2"/>
<evidence type="ECO:0000313" key="8">
    <source>
        <dbReference type="EnsemblPlants" id="Pp3c17_21890V3.1"/>
    </source>
</evidence>
<comment type="subcellular location">
    <subcellularLocation>
        <location evidence="1">Nucleus</location>
    </subcellularLocation>
</comment>
<evidence type="ECO:0000256" key="3">
    <source>
        <dbReference type="ARBA" id="ARBA00023163"/>
    </source>
</evidence>
<dbReference type="RefSeq" id="XP_024400602.1">
    <property type="nucleotide sequence ID" value="XM_024544834.2"/>
</dbReference>
<organism evidence="7">
    <name type="scientific">Physcomitrium patens</name>
    <name type="common">Spreading-leaved earth moss</name>
    <name type="synonym">Physcomitrella patens</name>
    <dbReference type="NCBI Taxonomy" id="3218"/>
    <lineage>
        <taxon>Eukaryota</taxon>
        <taxon>Viridiplantae</taxon>
        <taxon>Streptophyta</taxon>
        <taxon>Embryophyta</taxon>
        <taxon>Bryophyta</taxon>
        <taxon>Bryophytina</taxon>
        <taxon>Bryopsida</taxon>
        <taxon>Funariidae</taxon>
        <taxon>Funariales</taxon>
        <taxon>Funariaceae</taxon>
        <taxon>Physcomitrium</taxon>
    </lineage>
</organism>
<dbReference type="Gramene" id="Pp3c17_21890V3.2">
    <property type="protein sequence ID" value="Pp3c17_21890V3.2"/>
    <property type="gene ID" value="Pp3c17_21890"/>
</dbReference>
<name>A0A2K1J504_PHYPA</name>
<protein>
    <recommendedName>
        <fullName evidence="6">BHLH domain-containing protein</fullName>
    </recommendedName>
</protein>
<gene>
    <name evidence="8" type="primary">LOC112294434</name>
    <name evidence="7" type="ORF">PHYPA_022456</name>
</gene>
<dbReference type="SMART" id="SM00353">
    <property type="entry name" value="HLH"/>
    <property type="match status" value="1"/>
</dbReference>
<dbReference type="InterPro" id="IPR036638">
    <property type="entry name" value="HLH_DNA-bd_sf"/>
</dbReference>
<dbReference type="SUPFAM" id="SSF47459">
    <property type="entry name" value="HLH, helix-loop-helix DNA-binding domain"/>
    <property type="match status" value="1"/>
</dbReference>
<reference evidence="7 9" key="1">
    <citation type="journal article" date="2008" name="Science">
        <title>The Physcomitrella genome reveals evolutionary insights into the conquest of land by plants.</title>
        <authorList>
            <person name="Rensing S."/>
            <person name="Lang D."/>
            <person name="Zimmer A."/>
            <person name="Terry A."/>
            <person name="Salamov A."/>
            <person name="Shapiro H."/>
            <person name="Nishiyama T."/>
            <person name="Perroud P.-F."/>
            <person name="Lindquist E."/>
            <person name="Kamisugi Y."/>
            <person name="Tanahashi T."/>
            <person name="Sakakibara K."/>
            <person name="Fujita T."/>
            <person name="Oishi K."/>
            <person name="Shin-I T."/>
            <person name="Kuroki Y."/>
            <person name="Toyoda A."/>
            <person name="Suzuki Y."/>
            <person name="Hashimoto A."/>
            <person name="Yamaguchi K."/>
            <person name="Sugano A."/>
            <person name="Kohara Y."/>
            <person name="Fujiyama A."/>
            <person name="Anterola A."/>
            <person name="Aoki S."/>
            <person name="Ashton N."/>
            <person name="Barbazuk W.B."/>
            <person name="Barker E."/>
            <person name="Bennetzen J."/>
            <person name="Bezanilla M."/>
            <person name="Blankenship R."/>
            <person name="Cho S.H."/>
            <person name="Dutcher S."/>
            <person name="Estelle M."/>
            <person name="Fawcett J.A."/>
            <person name="Gundlach H."/>
            <person name="Hanada K."/>
            <person name="Heyl A."/>
            <person name="Hicks K.A."/>
            <person name="Hugh J."/>
            <person name="Lohr M."/>
            <person name="Mayer K."/>
            <person name="Melkozernov A."/>
            <person name="Murata T."/>
            <person name="Nelson D."/>
            <person name="Pils B."/>
            <person name="Prigge M."/>
            <person name="Reiss B."/>
            <person name="Renner T."/>
            <person name="Rombauts S."/>
            <person name="Rushton P."/>
            <person name="Sanderfoot A."/>
            <person name="Schween G."/>
            <person name="Shiu S.-H."/>
            <person name="Stueber K."/>
            <person name="Theodoulou F.L."/>
            <person name="Tu H."/>
            <person name="Van de Peer Y."/>
            <person name="Verrier P.J."/>
            <person name="Waters E."/>
            <person name="Wood A."/>
            <person name="Yang L."/>
            <person name="Cove D."/>
            <person name="Cuming A."/>
            <person name="Hasebe M."/>
            <person name="Lucas S."/>
            <person name="Mishler D.B."/>
            <person name="Reski R."/>
            <person name="Grigoriev I."/>
            <person name="Quatrano R.S."/>
            <person name="Boore J.L."/>
        </authorList>
    </citation>
    <scope>NUCLEOTIDE SEQUENCE [LARGE SCALE GENOMIC DNA]</scope>
    <source>
        <strain evidence="8 9">cv. Gransden 2004</strain>
    </source>
</reference>
<dbReference type="GO" id="GO:0000976">
    <property type="term" value="F:transcription cis-regulatory region binding"/>
    <property type="evidence" value="ECO:0000318"/>
    <property type="project" value="GO_Central"/>
</dbReference>
<feature type="compositionally biased region" description="Basic and acidic residues" evidence="5">
    <location>
        <begin position="508"/>
        <end position="523"/>
    </location>
</feature>
<evidence type="ECO:0000256" key="1">
    <source>
        <dbReference type="ARBA" id="ARBA00004123"/>
    </source>
</evidence>
<dbReference type="EMBL" id="ABEU02000017">
    <property type="protein sequence ID" value="PNR36605.1"/>
    <property type="molecule type" value="Genomic_DNA"/>
</dbReference>
<dbReference type="GO" id="GO:0005634">
    <property type="term" value="C:nucleus"/>
    <property type="evidence" value="ECO:0000318"/>
    <property type="project" value="GO_Central"/>
</dbReference>
<dbReference type="EnsemblPlants" id="Pp3c17_21890V3.1">
    <property type="protein sequence ID" value="Pp3c17_21890V3.1"/>
    <property type="gene ID" value="Pp3c17_21890"/>
</dbReference>
<dbReference type="Gene3D" id="4.10.280.10">
    <property type="entry name" value="Helix-loop-helix DNA-binding domain"/>
    <property type="match status" value="1"/>
</dbReference>
<feature type="compositionally biased region" description="Basic and acidic residues" evidence="5">
    <location>
        <begin position="370"/>
        <end position="382"/>
    </location>
</feature>
<dbReference type="Gramene" id="Pp3c17_21890V3.1">
    <property type="protein sequence ID" value="Pp3c17_21890V3.1"/>
    <property type="gene ID" value="Pp3c17_21890"/>
</dbReference>
<dbReference type="GO" id="GO:0003700">
    <property type="term" value="F:DNA-binding transcription factor activity"/>
    <property type="evidence" value="ECO:0000318"/>
    <property type="project" value="GO_Central"/>
</dbReference>
<dbReference type="PANTHER" id="PTHR46807:SF1">
    <property type="entry name" value="TRANSCRIPTION FACTOR PIF3"/>
    <property type="match status" value="1"/>
</dbReference>
<evidence type="ECO:0000259" key="6">
    <source>
        <dbReference type="PROSITE" id="PS50888"/>
    </source>
</evidence>
<proteinExistence type="predicted"/>
<dbReference type="STRING" id="3218.A0A2K1J504"/>
<dbReference type="RefSeq" id="XP_024400599.1">
    <property type="nucleotide sequence ID" value="XM_024544831.2"/>
</dbReference>
<reference evidence="7 9" key="2">
    <citation type="journal article" date="2018" name="Plant J.">
        <title>The Physcomitrella patens chromosome-scale assembly reveals moss genome structure and evolution.</title>
        <authorList>
            <person name="Lang D."/>
            <person name="Ullrich K.K."/>
            <person name="Murat F."/>
            <person name="Fuchs J."/>
            <person name="Jenkins J."/>
            <person name="Haas F.B."/>
            <person name="Piednoel M."/>
            <person name="Gundlach H."/>
            <person name="Van Bel M."/>
            <person name="Meyberg R."/>
            <person name="Vives C."/>
            <person name="Morata J."/>
            <person name="Symeonidi A."/>
            <person name="Hiss M."/>
            <person name="Muchero W."/>
            <person name="Kamisugi Y."/>
            <person name="Saleh O."/>
            <person name="Blanc G."/>
            <person name="Decker E.L."/>
            <person name="van Gessel N."/>
            <person name="Grimwood J."/>
            <person name="Hayes R.D."/>
            <person name="Graham S.W."/>
            <person name="Gunter L.E."/>
            <person name="McDaniel S.F."/>
            <person name="Hoernstein S.N.W."/>
            <person name="Larsson A."/>
            <person name="Li F.W."/>
            <person name="Perroud P.F."/>
            <person name="Phillips J."/>
            <person name="Ranjan P."/>
            <person name="Rokshar D.S."/>
            <person name="Rothfels C.J."/>
            <person name="Schneider L."/>
            <person name="Shu S."/>
            <person name="Stevenson D.W."/>
            <person name="Thummler F."/>
            <person name="Tillich M."/>
            <person name="Villarreal Aguilar J.C."/>
            <person name="Widiez T."/>
            <person name="Wong G.K."/>
            <person name="Wymore A."/>
            <person name="Zhang Y."/>
            <person name="Zimmer A.D."/>
            <person name="Quatrano R.S."/>
            <person name="Mayer K.F.X."/>
            <person name="Goodstein D."/>
            <person name="Casacuberta J.M."/>
            <person name="Vandepoele K."/>
            <person name="Reski R."/>
            <person name="Cuming A.C."/>
            <person name="Tuskan G.A."/>
            <person name="Maumus F."/>
            <person name="Salse J."/>
            <person name="Schmutz J."/>
            <person name="Rensing S.A."/>
        </authorList>
    </citation>
    <scope>NUCLEOTIDE SEQUENCE [LARGE SCALE GENOMIC DNA]</scope>
    <source>
        <strain evidence="8 9">cv. Gransden 2004</strain>
    </source>
</reference>
<dbReference type="PROSITE" id="PS50888">
    <property type="entry name" value="BHLH"/>
    <property type="match status" value="1"/>
</dbReference>
<evidence type="ECO:0000256" key="5">
    <source>
        <dbReference type="SAM" id="MobiDB-lite"/>
    </source>
</evidence>
<dbReference type="OrthoDB" id="690068at2759"/>
<dbReference type="Proteomes" id="UP000006727">
    <property type="component" value="Chromosome 17"/>
</dbReference>
<dbReference type="RefSeq" id="XP_024400600.1">
    <property type="nucleotide sequence ID" value="XM_024544832.2"/>
</dbReference>
<keyword evidence="2" id="KW-0805">Transcription regulation</keyword>
<dbReference type="InterPro" id="IPR044273">
    <property type="entry name" value="PIF3-like"/>
</dbReference>
<dbReference type="InterPro" id="IPR047265">
    <property type="entry name" value="PIF1-like_bHLH"/>
</dbReference>
<evidence type="ECO:0000256" key="2">
    <source>
        <dbReference type="ARBA" id="ARBA00023015"/>
    </source>
</evidence>
<evidence type="ECO:0000313" key="7">
    <source>
        <dbReference type="EMBL" id="PNR36605.1"/>
    </source>
</evidence>
<feature type="region of interest" description="Disordered" evidence="5">
    <location>
        <begin position="81"/>
        <end position="113"/>
    </location>
</feature>
<feature type="compositionally biased region" description="Basic residues" evidence="5">
    <location>
        <begin position="700"/>
        <end position="712"/>
    </location>
</feature>
<keyword evidence="9" id="KW-1185">Reference proteome</keyword>
<dbReference type="GeneID" id="112294434"/>
<feature type="region of interest" description="Disordered" evidence="5">
    <location>
        <begin position="345"/>
        <end position="523"/>
    </location>
</feature>
<dbReference type="EnsemblPlants" id="Pp3c17_21890V3.2">
    <property type="protein sequence ID" value="Pp3c17_21890V3.2"/>
    <property type="gene ID" value="Pp3c17_21890"/>
</dbReference>
<evidence type="ECO:0000256" key="4">
    <source>
        <dbReference type="ARBA" id="ARBA00023242"/>
    </source>
</evidence>